<evidence type="ECO:0000256" key="1">
    <source>
        <dbReference type="ARBA" id="ARBA00008954"/>
    </source>
</evidence>
<evidence type="ECO:0000313" key="4">
    <source>
        <dbReference type="EMBL" id="CAL4769116.1"/>
    </source>
</evidence>
<reference evidence="4 5" key="2">
    <citation type="submission" date="2024-05" db="EMBL/GenBank/DDBJ databases">
        <authorList>
            <person name="Chen Y."/>
            <person name="Shah S."/>
            <person name="Dougan E. K."/>
            <person name="Thang M."/>
            <person name="Chan C."/>
        </authorList>
    </citation>
    <scope>NUCLEOTIDE SEQUENCE [LARGE SCALE GENOMIC DNA]</scope>
</reference>
<dbReference type="EMBL" id="CAMXCT030000664">
    <property type="protein sequence ID" value="CAL4769116.1"/>
    <property type="molecule type" value="Genomic_DNA"/>
</dbReference>
<evidence type="ECO:0000313" key="5">
    <source>
        <dbReference type="Proteomes" id="UP001152797"/>
    </source>
</evidence>
<dbReference type="Gene3D" id="3.40.640.10">
    <property type="entry name" value="Type I PLP-dependent aspartate aminotransferase-like (Major domain)"/>
    <property type="match status" value="1"/>
</dbReference>
<dbReference type="OrthoDB" id="443948at2759"/>
<evidence type="ECO:0000313" key="3">
    <source>
        <dbReference type="EMBL" id="CAI3981804.1"/>
    </source>
</evidence>
<keyword evidence="2" id="KW-0663">Pyridoxal phosphate</keyword>
<name>A0A9P1BYG2_9DINO</name>
<dbReference type="EMBL" id="CAMXCT010000664">
    <property type="protein sequence ID" value="CAI3981804.1"/>
    <property type="molecule type" value="Genomic_DNA"/>
</dbReference>
<dbReference type="AlphaFoldDB" id="A0A9P1BYG2"/>
<dbReference type="PROSITE" id="PS00600">
    <property type="entry name" value="AA_TRANSFER_CLASS_3"/>
    <property type="match status" value="1"/>
</dbReference>
<protein>
    <submittedName>
        <fullName evidence="3">Uncharacterized protein</fullName>
    </submittedName>
</protein>
<dbReference type="InterPro" id="IPR049704">
    <property type="entry name" value="Aminotrans_3_PPA_site"/>
</dbReference>
<organism evidence="3">
    <name type="scientific">Cladocopium goreaui</name>
    <dbReference type="NCBI Taxonomy" id="2562237"/>
    <lineage>
        <taxon>Eukaryota</taxon>
        <taxon>Sar</taxon>
        <taxon>Alveolata</taxon>
        <taxon>Dinophyceae</taxon>
        <taxon>Suessiales</taxon>
        <taxon>Symbiodiniaceae</taxon>
        <taxon>Cladocopium</taxon>
    </lineage>
</organism>
<comment type="similarity">
    <text evidence="1 2">Belongs to the class-III pyridoxal-phosphate-dependent aminotransferase family.</text>
</comment>
<dbReference type="GO" id="GO:0008483">
    <property type="term" value="F:transaminase activity"/>
    <property type="evidence" value="ECO:0007669"/>
    <property type="project" value="InterPro"/>
</dbReference>
<dbReference type="Proteomes" id="UP001152797">
    <property type="component" value="Unassembled WGS sequence"/>
</dbReference>
<reference evidence="3" key="1">
    <citation type="submission" date="2022-10" db="EMBL/GenBank/DDBJ databases">
        <authorList>
            <person name="Chen Y."/>
            <person name="Dougan E. K."/>
            <person name="Chan C."/>
            <person name="Rhodes N."/>
            <person name="Thang M."/>
        </authorList>
    </citation>
    <scope>NUCLEOTIDE SEQUENCE</scope>
</reference>
<dbReference type="Pfam" id="PF00202">
    <property type="entry name" value="Aminotran_3"/>
    <property type="match status" value="1"/>
</dbReference>
<gene>
    <name evidence="3" type="ORF">C1SCF055_LOCUS9562</name>
</gene>
<dbReference type="PANTHER" id="PTHR43094">
    <property type="entry name" value="AMINOTRANSFERASE"/>
    <property type="match status" value="1"/>
</dbReference>
<dbReference type="GO" id="GO:0030170">
    <property type="term" value="F:pyridoxal phosphate binding"/>
    <property type="evidence" value="ECO:0007669"/>
    <property type="project" value="InterPro"/>
</dbReference>
<proteinExistence type="inferred from homology"/>
<dbReference type="InterPro" id="IPR005814">
    <property type="entry name" value="Aminotrans_3"/>
</dbReference>
<dbReference type="PANTHER" id="PTHR43094:SF1">
    <property type="entry name" value="AMINOTRANSFERASE CLASS-III"/>
    <property type="match status" value="1"/>
</dbReference>
<sequence length="391" mass="42331">MAHIDVVADDRAALKRVAARGTVGWNEGPGFVVSRRGAKLQRLVKDQLEETILLGAACSEVFSGPRLAKVLRPALEHQRKAIEAMEKDEPWEPLSIHTSAGLPAALEKFLNCLEKHLPQAPEAPEAPEAPGDANDWFVNLQLEGATAVWAGVEAVAHLRQALKPEEQKECLLGVAQASYHGAKTTALGQPALPRWPGAPRTTGQVAYPVPDSDDPKASEEYLEKFSTFLRDNPQVGIFIFEPQWGSSRLGRTWPPALLREVISRCHAASRFVLCDEVMCGLGRHGHGSLFLSAAWNLRPDAVTFGKSMASGAVFHVGVRQVRFADAPLVLAPGQCFTMMHAESADKCNVCRDNSGTRAKTVGVSHRFQPNPLTGAAFVEASLALVPTQCFT</sequence>
<comment type="caution">
    <text evidence="3">The sequence shown here is derived from an EMBL/GenBank/DDBJ whole genome shotgun (WGS) entry which is preliminary data.</text>
</comment>
<keyword evidence="5" id="KW-1185">Reference proteome</keyword>
<evidence type="ECO:0000256" key="2">
    <source>
        <dbReference type="RuleBase" id="RU003560"/>
    </source>
</evidence>
<dbReference type="InterPro" id="IPR015424">
    <property type="entry name" value="PyrdxlP-dep_Trfase"/>
</dbReference>
<dbReference type="EMBL" id="CAMXCT020000664">
    <property type="protein sequence ID" value="CAL1135179.1"/>
    <property type="molecule type" value="Genomic_DNA"/>
</dbReference>
<dbReference type="SUPFAM" id="SSF53383">
    <property type="entry name" value="PLP-dependent transferases"/>
    <property type="match status" value="1"/>
</dbReference>
<dbReference type="InterPro" id="IPR015421">
    <property type="entry name" value="PyrdxlP-dep_Trfase_major"/>
</dbReference>
<accession>A0A9P1BYG2</accession>